<comment type="caution">
    <text evidence="2">The sequence shown here is derived from an EMBL/GenBank/DDBJ whole genome shotgun (WGS) entry which is preliminary data.</text>
</comment>
<reference evidence="2" key="1">
    <citation type="journal article" date="2015" name="Nature">
        <title>Complex archaea that bridge the gap between prokaryotes and eukaryotes.</title>
        <authorList>
            <person name="Spang A."/>
            <person name="Saw J.H."/>
            <person name="Jorgensen S.L."/>
            <person name="Zaremba-Niedzwiedzka K."/>
            <person name="Martijn J."/>
            <person name="Lind A.E."/>
            <person name="van Eijk R."/>
            <person name="Schleper C."/>
            <person name="Guy L."/>
            <person name="Ettema T.J."/>
        </authorList>
    </citation>
    <scope>NUCLEOTIDE SEQUENCE</scope>
</reference>
<dbReference type="InterPro" id="IPR023214">
    <property type="entry name" value="HAD_sf"/>
</dbReference>
<accession>A0A0F9P0C5</accession>
<protein>
    <recommendedName>
        <fullName evidence="1">Polynucleotide kinase PNKP phosphatase domain-containing protein</fullName>
    </recommendedName>
</protein>
<evidence type="ECO:0000313" key="2">
    <source>
        <dbReference type="EMBL" id="KKN23559.1"/>
    </source>
</evidence>
<proteinExistence type="predicted"/>
<dbReference type="Gene3D" id="3.40.50.1000">
    <property type="entry name" value="HAD superfamily/HAD-like"/>
    <property type="match status" value="1"/>
</dbReference>
<dbReference type="EMBL" id="LAZR01002959">
    <property type="protein sequence ID" value="KKN23559.1"/>
    <property type="molecule type" value="Genomic_DNA"/>
</dbReference>
<dbReference type="AlphaFoldDB" id="A0A0F9P0C5"/>
<feature type="domain" description="Polynucleotide kinase PNKP phosphatase" evidence="1">
    <location>
        <begin position="6"/>
        <end position="146"/>
    </location>
</feature>
<name>A0A0F9P0C5_9ZZZZ</name>
<sequence length="146" mass="17213">MSKTPIIICDIDGTIAKRKNREPYEYDKIETDTPIKPVIDCVKALSICNAAKVYFVSGREGTPSCKAQTIYWINKHFDWEKPYNYELFMRKVKDYRKDSIVKREIYDEVIAGNFNVIMVFDDRDQMVNMWRKDLGLICLQTNYGDF</sequence>
<dbReference type="InterPro" id="IPR056782">
    <property type="entry name" value="HAD_PNKP"/>
</dbReference>
<dbReference type="SUPFAM" id="SSF56784">
    <property type="entry name" value="HAD-like"/>
    <property type="match status" value="1"/>
</dbReference>
<dbReference type="Pfam" id="PF25109">
    <property type="entry name" value="HAD_PNKP"/>
    <property type="match status" value="1"/>
</dbReference>
<gene>
    <name evidence="2" type="ORF">LCGC14_0903740</name>
</gene>
<dbReference type="InterPro" id="IPR036412">
    <property type="entry name" value="HAD-like_sf"/>
</dbReference>
<evidence type="ECO:0000259" key="1">
    <source>
        <dbReference type="Pfam" id="PF25109"/>
    </source>
</evidence>
<organism evidence="2">
    <name type="scientific">marine sediment metagenome</name>
    <dbReference type="NCBI Taxonomy" id="412755"/>
    <lineage>
        <taxon>unclassified sequences</taxon>
        <taxon>metagenomes</taxon>
        <taxon>ecological metagenomes</taxon>
    </lineage>
</organism>